<sequence length="531" mass="60041">MRRKMKVNLSDEIKKIENQPLSGKNNIELDSWKKAINVISKNMDNGRIGIVQGPPGTGKTTIYANAFSRYFDKLGDGNIIVYIAPTNELVYDMFKKVGSEYAKRGAIDRISHEVRVYGSIFDQDPSIRSIREPPSMETKIVLMTNYQRLYPGNNRFNYNVMIDEASKSPLHTAFIGLANQLAKDELDGSISIVGDPMQAISLGPYQGSARRMLIMSYLLAPMLNHSSRDLNDRELLAEAKRSAIRGSSFEFLEVTLRMPSPSEEAISKGFYDNDLRAYRSASQILHSNYEANKLRELATEKEQMRKITEKVEELISTGRCILYERVNEKKSYDSNYYRKYGLTYDPTRAELGIETAIALAAGTGKHTTVITTYVDQQIQMDLLMRRKYGYILEKYGIRDQISFSTTQSFLGAEDDNIVAVLGKEYSISTYTQNYSTSTYNEGDPSTIYFNEPEVLNVQLSRHKMLLAIIGNLSILASQAAKQDQSMGLSRFSPLRITADHLLQQSGFEKQGSRYLPKRSSGDAVFMVFDDN</sequence>
<dbReference type="PANTHER" id="PTHR43788:SF8">
    <property type="entry name" value="DNA-BINDING PROTEIN SMUBP-2"/>
    <property type="match status" value="1"/>
</dbReference>
<dbReference type="KEGG" id="tac:Ta1398"/>
<dbReference type="PANTHER" id="PTHR43788">
    <property type="entry name" value="DNA2/NAM7 HELICASE FAMILY MEMBER"/>
    <property type="match status" value="1"/>
</dbReference>
<dbReference type="Pfam" id="PF13087">
    <property type="entry name" value="AAA_12"/>
    <property type="match status" value="1"/>
</dbReference>
<keyword evidence="1" id="KW-0547">Nucleotide-binding</keyword>
<evidence type="ECO:0000313" key="8">
    <source>
        <dbReference type="Proteomes" id="UP000001024"/>
    </source>
</evidence>
<dbReference type="PaxDb" id="273075-Ta1398"/>
<dbReference type="HOGENOM" id="CLU_507748_0_0_2"/>
<evidence type="ECO:0000256" key="1">
    <source>
        <dbReference type="ARBA" id="ARBA00022741"/>
    </source>
</evidence>
<evidence type="ECO:0000256" key="2">
    <source>
        <dbReference type="ARBA" id="ARBA00022801"/>
    </source>
</evidence>
<dbReference type="EMBL" id="AL445067">
    <property type="protein sequence ID" value="CAC12518.1"/>
    <property type="molecule type" value="Genomic_DNA"/>
</dbReference>
<dbReference type="Proteomes" id="UP000001024">
    <property type="component" value="Chromosome"/>
</dbReference>
<reference evidence="7 8" key="1">
    <citation type="journal article" date="2000" name="Nature">
        <title>The genome sequence of the thermoacidophilic scavenger Thermoplasma acidophilum.</title>
        <authorList>
            <person name="Ruepp A."/>
            <person name="Graml W."/>
            <person name="Santos-Martinez M.L."/>
            <person name="Koretke K.K."/>
            <person name="Volker C."/>
            <person name="Mewes H.W."/>
            <person name="Frishman D."/>
            <person name="Stocker S."/>
            <person name="Lupas A.N."/>
            <person name="Baumeister W."/>
        </authorList>
    </citation>
    <scope>NUCLEOTIDE SEQUENCE [LARGE SCALE GENOMIC DNA]</scope>
    <source>
        <strain evidence="8">ATCC 25905 / DSM 1728 / JCM 9062 / NBRC 15155 / AMRC-C165</strain>
    </source>
</reference>
<keyword evidence="4" id="KW-0067">ATP-binding</keyword>
<dbReference type="InterPro" id="IPR011545">
    <property type="entry name" value="DEAD/DEAH_box_helicase_dom"/>
</dbReference>
<evidence type="ECO:0000259" key="6">
    <source>
        <dbReference type="Pfam" id="PF13087"/>
    </source>
</evidence>
<dbReference type="AlphaFoldDB" id="Q9HIE2"/>
<dbReference type="Gene3D" id="3.40.50.300">
    <property type="entry name" value="P-loop containing nucleotide triphosphate hydrolases"/>
    <property type="match status" value="2"/>
</dbReference>
<dbReference type="InterPro" id="IPR050534">
    <property type="entry name" value="Coronavir_polyprotein_1ab"/>
</dbReference>
<dbReference type="InParanoid" id="Q9HIE2"/>
<keyword evidence="8" id="KW-1185">Reference proteome</keyword>
<dbReference type="GO" id="GO:0003676">
    <property type="term" value="F:nucleic acid binding"/>
    <property type="evidence" value="ECO:0007669"/>
    <property type="project" value="InterPro"/>
</dbReference>
<dbReference type="SUPFAM" id="SSF52540">
    <property type="entry name" value="P-loop containing nucleoside triphosphate hydrolases"/>
    <property type="match status" value="1"/>
</dbReference>
<dbReference type="Pfam" id="PF00270">
    <property type="entry name" value="DEAD"/>
    <property type="match status" value="1"/>
</dbReference>
<name>Q9HIE2_THEAC</name>
<proteinExistence type="predicted"/>
<dbReference type="STRING" id="273075.gene:9572624"/>
<gene>
    <name evidence="7" type="ordered locus">Ta1398</name>
</gene>
<dbReference type="InterPro" id="IPR027417">
    <property type="entry name" value="P-loop_NTPase"/>
</dbReference>
<keyword evidence="3" id="KW-0347">Helicase</keyword>
<dbReference type="GO" id="GO:0043139">
    <property type="term" value="F:5'-3' DNA helicase activity"/>
    <property type="evidence" value="ECO:0007669"/>
    <property type="project" value="TreeGrafter"/>
</dbReference>
<evidence type="ECO:0000256" key="3">
    <source>
        <dbReference type="ARBA" id="ARBA00022806"/>
    </source>
</evidence>
<feature type="domain" description="DNA2/NAM7 helicase-like C-terminal" evidence="6">
    <location>
        <begin position="247"/>
        <end position="471"/>
    </location>
</feature>
<dbReference type="InterPro" id="IPR041679">
    <property type="entry name" value="DNA2/NAM7-like_C"/>
</dbReference>
<dbReference type="EnsemblBacteria" id="CAC12518">
    <property type="protein sequence ID" value="CAC12518"/>
    <property type="gene ID" value="CAC12518"/>
</dbReference>
<evidence type="ECO:0000256" key="4">
    <source>
        <dbReference type="ARBA" id="ARBA00022840"/>
    </source>
</evidence>
<dbReference type="eggNOG" id="arCOG00792">
    <property type="taxonomic scope" value="Archaea"/>
</dbReference>
<dbReference type="GO" id="GO:0016787">
    <property type="term" value="F:hydrolase activity"/>
    <property type="evidence" value="ECO:0007669"/>
    <property type="project" value="UniProtKB-KW"/>
</dbReference>
<keyword evidence="2" id="KW-0378">Hydrolase</keyword>
<evidence type="ECO:0000259" key="5">
    <source>
        <dbReference type="Pfam" id="PF00270"/>
    </source>
</evidence>
<evidence type="ECO:0000313" key="7">
    <source>
        <dbReference type="EMBL" id="CAC12518.1"/>
    </source>
</evidence>
<feature type="domain" description="DEAD/DEAH-box helicase" evidence="5">
    <location>
        <begin position="38"/>
        <end position="126"/>
    </location>
</feature>
<dbReference type="GO" id="GO:0005524">
    <property type="term" value="F:ATP binding"/>
    <property type="evidence" value="ECO:0007669"/>
    <property type="project" value="UniProtKB-KW"/>
</dbReference>
<protein>
    <submittedName>
        <fullName evidence="7">Uncharacterized protein</fullName>
    </submittedName>
</protein>
<accession>Q9HIE2</accession>
<organism evidence="7 8">
    <name type="scientific">Thermoplasma acidophilum (strain ATCC 25905 / DSM 1728 / JCM 9062 / NBRC 15155 / AMRC-C165)</name>
    <dbReference type="NCBI Taxonomy" id="273075"/>
    <lineage>
        <taxon>Archaea</taxon>
        <taxon>Methanobacteriati</taxon>
        <taxon>Thermoplasmatota</taxon>
        <taxon>Thermoplasmata</taxon>
        <taxon>Thermoplasmatales</taxon>
        <taxon>Thermoplasmataceae</taxon>
        <taxon>Thermoplasma</taxon>
    </lineage>
</organism>